<organism evidence="2 3">
    <name type="scientific">Oryza sativa subsp. indica</name>
    <name type="common">Rice</name>
    <dbReference type="NCBI Taxonomy" id="39946"/>
    <lineage>
        <taxon>Eukaryota</taxon>
        <taxon>Viridiplantae</taxon>
        <taxon>Streptophyta</taxon>
        <taxon>Embryophyta</taxon>
        <taxon>Tracheophyta</taxon>
        <taxon>Spermatophyta</taxon>
        <taxon>Magnoliopsida</taxon>
        <taxon>Liliopsida</taxon>
        <taxon>Poales</taxon>
        <taxon>Poaceae</taxon>
        <taxon>BOP clade</taxon>
        <taxon>Oryzoideae</taxon>
        <taxon>Oryzeae</taxon>
        <taxon>Oryzinae</taxon>
        <taxon>Oryza</taxon>
        <taxon>Oryza sativa</taxon>
    </lineage>
</organism>
<accession>B8AXU7</accession>
<dbReference type="Proteomes" id="UP000007015">
    <property type="component" value="Chromosome 5"/>
</dbReference>
<dbReference type="Gramene" id="BGIOSGA018125-TA">
    <property type="protein sequence ID" value="BGIOSGA018125-PA"/>
    <property type="gene ID" value="BGIOSGA018125"/>
</dbReference>
<keyword evidence="3" id="KW-1185">Reference proteome</keyword>
<feature type="region of interest" description="Disordered" evidence="1">
    <location>
        <begin position="87"/>
        <end position="107"/>
    </location>
</feature>
<proteinExistence type="predicted"/>
<dbReference type="OMA" id="WHNGKAG"/>
<dbReference type="EMBL" id="CM000130">
    <property type="protein sequence ID" value="EEC79149.1"/>
    <property type="molecule type" value="Genomic_DNA"/>
</dbReference>
<reference evidence="2 3" key="1">
    <citation type="journal article" date="2005" name="PLoS Biol.">
        <title>The genomes of Oryza sativa: a history of duplications.</title>
        <authorList>
            <person name="Yu J."/>
            <person name="Wang J."/>
            <person name="Lin W."/>
            <person name="Li S."/>
            <person name="Li H."/>
            <person name="Zhou J."/>
            <person name="Ni P."/>
            <person name="Dong W."/>
            <person name="Hu S."/>
            <person name="Zeng C."/>
            <person name="Zhang J."/>
            <person name="Zhang Y."/>
            <person name="Li R."/>
            <person name="Xu Z."/>
            <person name="Li S."/>
            <person name="Li X."/>
            <person name="Zheng H."/>
            <person name="Cong L."/>
            <person name="Lin L."/>
            <person name="Yin J."/>
            <person name="Geng J."/>
            <person name="Li G."/>
            <person name="Shi J."/>
            <person name="Liu J."/>
            <person name="Lv H."/>
            <person name="Li J."/>
            <person name="Wang J."/>
            <person name="Deng Y."/>
            <person name="Ran L."/>
            <person name="Shi X."/>
            <person name="Wang X."/>
            <person name="Wu Q."/>
            <person name="Li C."/>
            <person name="Ren X."/>
            <person name="Wang J."/>
            <person name="Wang X."/>
            <person name="Li D."/>
            <person name="Liu D."/>
            <person name="Zhang X."/>
            <person name="Ji Z."/>
            <person name="Zhao W."/>
            <person name="Sun Y."/>
            <person name="Zhang Z."/>
            <person name="Bao J."/>
            <person name="Han Y."/>
            <person name="Dong L."/>
            <person name="Ji J."/>
            <person name="Chen P."/>
            <person name="Wu S."/>
            <person name="Liu J."/>
            <person name="Xiao Y."/>
            <person name="Bu D."/>
            <person name="Tan J."/>
            <person name="Yang L."/>
            <person name="Ye C."/>
            <person name="Zhang J."/>
            <person name="Xu J."/>
            <person name="Zhou Y."/>
            <person name="Yu Y."/>
            <person name="Zhang B."/>
            <person name="Zhuang S."/>
            <person name="Wei H."/>
            <person name="Liu B."/>
            <person name="Lei M."/>
            <person name="Yu H."/>
            <person name="Li Y."/>
            <person name="Xu H."/>
            <person name="Wei S."/>
            <person name="He X."/>
            <person name="Fang L."/>
            <person name="Zhang Z."/>
            <person name="Zhang Y."/>
            <person name="Huang X."/>
            <person name="Su Z."/>
            <person name="Tong W."/>
            <person name="Li J."/>
            <person name="Tong Z."/>
            <person name="Li S."/>
            <person name="Ye J."/>
            <person name="Wang L."/>
            <person name="Fang L."/>
            <person name="Lei T."/>
            <person name="Chen C."/>
            <person name="Chen H."/>
            <person name="Xu Z."/>
            <person name="Li H."/>
            <person name="Huang H."/>
            <person name="Zhang F."/>
            <person name="Xu H."/>
            <person name="Li N."/>
            <person name="Zhao C."/>
            <person name="Li S."/>
            <person name="Dong L."/>
            <person name="Huang Y."/>
            <person name="Li L."/>
            <person name="Xi Y."/>
            <person name="Qi Q."/>
            <person name="Li W."/>
            <person name="Zhang B."/>
            <person name="Hu W."/>
            <person name="Zhang Y."/>
            <person name="Tian X."/>
            <person name="Jiao Y."/>
            <person name="Liang X."/>
            <person name="Jin J."/>
            <person name="Gao L."/>
            <person name="Zheng W."/>
            <person name="Hao B."/>
            <person name="Liu S."/>
            <person name="Wang W."/>
            <person name="Yuan L."/>
            <person name="Cao M."/>
            <person name="McDermott J."/>
            <person name="Samudrala R."/>
            <person name="Wang J."/>
            <person name="Wong G.K."/>
            <person name="Yang H."/>
        </authorList>
    </citation>
    <scope>NUCLEOTIDE SEQUENCE [LARGE SCALE GENOMIC DNA]</scope>
    <source>
        <strain evidence="3">cv. 93-11</strain>
    </source>
</reference>
<sequence>MRRDGGGDGSAAQWRQRRRWRGRARDGRGCRGQRAGDAEPVGGAIGMCPAGWSGWPLGFRVHTEKAGGAWAEVDGAIGRPPAPGEAVAGDGVQGGGRPRAGEGQWHNGKAGSAWGGGCRYCGGDQASVPPPTSPLHLAEARPPLSGTVAWEEAWRPTRSVEEAVDVATCEVDGSDVCGQRPLQVADAGSGKGGRRCARPRQAAHEEIGSVQVARGHGERGGDGVRRGARCCPTRRLVGLPSTATTAAERGEPA</sequence>
<dbReference type="AlphaFoldDB" id="B8AXU7"/>
<feature type="compositionally biased region" description="Basic and acidic residues" evidence="1">
    <location>
        <begin position="23"/>
        <end position="36"/>
    </location>
</feature>
<protein>
    <submittedName>
        <fullName evidence="2">Uncharacterized protein</fullName>
    </submittedName>
</protein>
<evidence type="ECO:0000256" key="1">
    <source>
        <dbReference type="SAM" id="MobiDB-lite"/>
    </source>
</evidence>
<gene>
    <name evidence="2" type="ORF">OsI_19816</name>
</gene>
<dbReference type="HOGENOM" id="CLU_1100014_0_0_1"/>
<evidence type="ECO:0000313" key="2">
    <source>
        <dbReference type="EMBL" id="EEC79149.1"/>
    </source>
</evidence>
<evidence type="ECO:0000313" key="3">
    <source>
        <dbReference type="Proteomes" id="UP000007015"/>
    </source>
</evidence>
<feature type="region of interest" description="Disordered" evidence="1">
    <location>
        <begin position="1"/>
        <end position="36"/>
    </location>
</feature>
<name>B8AXU7_ORYSI</name>